<comment type="caution">
    <text evidence="5">The sequence shown here is derived from an EMBL/GenBank/DDBJ whole genome shotgun (WGS) entry which is preliminary data.</text>
</comment>
<dbReference type="InterPro" id="IPR003782">
    <property type="entry name" value="SCO1/SenC"/>
</dbReference>
<dbReference type="SUPFAM" id="SSF52833">
    <property type="entry name" value="Thioredoxin-like"/>
    <property type="match status" value="1"/>
</dbReference>
<dbReference type="AlphaFoldDB" id="M3ADP2"/>
<dbReference type="Gene3D" id="3.40.30.10">
    <property type="entry name" value="Glutaredoxin"/>
    <property type="match status" value="1"/>
</dbReference>
<keyword evidence="2 3" id="KW-0186">Copper</keyword>
<proteinExistence type="inferred from homology"/>
<dbReference type="OrthoDB" id="9790194at2"/>
<dbReference type="RefSeq" id="WP_008615385.1">
    <property type="nucleotide sequence ID" value="NZ_AONQ01000011.1"/>
</dbReference>
<keyword evidence="6" id="KW-1185">Reference proteome</keyword>
<dbReference type="InterPro" id="IPR036249">
    <property type="entry name" value="Thioredoxin-like_sf"/>
</dbReference>
<sequence length="205" mass="22879">MSGIKERHKDKESTDMRRLLLTLLICMAVVPAAKASEEARVSGRFLLTDMNGRTVTDEMYRGRIRLVTFGYTFCPDICPTVLNTLSVVLDHLGADRTKVATLFISVDPERDTPAHLKEYLNAFPDITGLSGTPEQVAAAARNFKVRYERQKPEGDDSRAYAVDHSASIYIMDREGNFLAKMPHMSAPDRVADRVRSYLAPVKAGE</sequence>
<dbReference type="GO" id="GO:0046872">
    <property type="term" value="F:metal ion binding"/>
    <property type="evidence" value="ECO:0007669"/>
    <property type="project" value="UniProtKB-KW"/>
</dbReference>
<dbReference type="CDD" id="cd02968">
    <property type="entry name" value="SCO"/>
    <property type="match status" value="1"/>
</dbReference>
<comment type="similarity">
    <text evidence="1">Belongs to the SCO1/2 family.</text>
</comment>
<feature type="binding site" evidence="3">
    <location>
        <position position="74"/>
    </location>
    <ligand>
        <name>Cu cation</name>
        <dbReference type="ChEBI" id="CHEBI:23378"/>
    </ligand>
</feature>
<dbReference type="EMBL" id="AONQ01000011">
    <property type="protein sequence ID" value="EME70913.1"/>
    <property type="molecule type" value="Genomic_DNA"/>
</dbReference>
<dbReference type="eggNOG" id="COG1999">
    <property type="taxonomic scope" value="Bacteria"/>
</dbReference>
<evidence type="ECO:0008006" key="7">
    <source>
        <dbReference type="Google" id="ProtNLM"/>
    </source>
</evidence>
<protein>
    <recommendedName>
        <fullName evidence="7">Thioredoxin domain-containing protein</fullName>
    </recommendedName>
</protein>
<dbReference type="Pfam" id="PF02630">
    <property type="entry name" value="SCO1-SenC"/>
    <property type="match status" value="1"/>
</dbReference>
<evidence type="ECO:0000313" key="6">
    <source>
        <dbReference type="Proteomes" id="UP000011744"/>
    </source>
</evidence>
<organism evidence="5 6">
    <name type="scientific">Paramagnetospirillum caucaseum</name>
    <dbReference type="NCBI Taxonomy" id="1244869"/>
    <lineage>
        <taxon>Bacteria</taxon>
        <taxon>Pseudomonadati</taxon>
        <taxon>Pseudomonadota</taxon>
        <taxon>Alphaproteobacteria</taxon>
        <taxon>Rhodospirillales</taxon>
        <taxon>Magnetospirillaceae</taxon>
        <taxon>Paramagnetospirillum</taxon>
    </lineage>
</organism>
<dbReference type="STRING" id="1244869.H261_05874"/>
<gene>
    <name evidence="5" type="ORF">H261_05874</name>
</gene>
<evidence type="ECO:0000256" key="4">
    <source>
        <dbReference type="PIRSR" id="PIRSR603782-2"/>
    </source>
</evidence>
<accession>M3ADP2</accession>
<evidence type="ECO:0000256" key="2">
    <source>
        <dbReference type="ARBA" id="ARBA00023008"/>
    </source>
</evidence>
<dbReference type="PANTHER" id="PTHR12151:SF25">
    <property type="entry name" value="LINALOOL DEHYDRATASE_ISOMERASE DOMAIN-CONTAINING PROTEIN"/>
    <property type="match status" value="1"/>
</dbReference>
<dbReference type="PATRIC" id="fig|1244869.3.peg.1178"/>
<dbReference type="FunFam" id="3.40.30.10:FF:000013">
    <property type="entry name" value="Blast:Protein SCO1 homolog, mitochondrial"/>
    <property type="match status" value="1"/>
</dbReference>
<name>M3ADP2_9PROT</name>
<dbReference type="PANTHER" id="PTHR12151">
    <property type="entry name" value="ELECTRON TRANSPORT PROTIN SCO1/SENC FAMILY MEMBER"/>
    <property type="match status" value="1"/>
</dbReference>
<keyword evidence="3" id="KW-0479">Metal-binding</keyword>
<evidence type="ECO:0000313" key="5">
    <source>
        <dbReference type="EMBL" id="EME70913.1"/>
    </source>
</evidence>
<feature type="disulfide bond" description="Redox-active" evidence="4">
    <location>
        <begin position="74"/>
        <end position="78"/>
    </location>
</feature>
<dbReference type="Proteomes" id="UP000011744">
    <property type="component" value="Unassembled WGS sequence"/>
</dbReference>
<feature type="binding site" evidence="3">
    <location>
        <position position="164"/>
    </location>
    <ligand>
        <name>Cu cation</name>
        <dbReference type="ChEBI" id="CHEBI:23378"/>
    </ligand>
</feature>
<keyword evidence="4" id="KW-1015">Disulfide bond</keyword>
<feature type="binding site" evidence="3">
    <location>
        <position position="78"/>
    </location>
    <ligand>
        <name>Cu cation</name>
        <dbReference type="ChEBI" id="CHEBI:23378"/>
    </ligand>
</feature>
<evidence type="ECO:0000256" key="1">
    <source>
        <dbReference type="ARBA" id="ARBA00010996"/>
    </source>
</evidence>
<evidence type="ECO:0000256" key="3">
    <source>
        <dbReference type="PIRSR" id="PIRSR603782-1"/>
    </source>
</evidence>
<reference evidence="5 6" key="1">
    <citation type="journal article" date="2014" name="Genome Announc.">
        <title>Draft Genome Sequence of Magnetospirillum sp. Strain SO-1, a Freshwater Magnetotactic Bacterium Isolated from the Ol'khovka River, Russia.</title>
        <authorList>
            <person name="Grouzdev D.S."/>
            <person name="Dziuba M.V."/>
            <person name="Sukhacheva M.S."/>
            <person name="Mardanov A.V."/>
            <person name="Beletskiy A.V."/>
            <person name="Kuznetsov B.B."/>
            <person name="Skryabin K.G."/>
        </authorList>
    </citation>
    <scope>NUCLEOTIDE SEQUENCE [LARGE SCALE GENOMIC DNA]</scope>
    <source>
        <strain evidence="5 6">SO-1</strain>
    </source>
</reference>